<organism evidence="1 2">
    <name type="scientific">Lutispora saccharofermentans</name>
    <dbReference type="NCBI Taxonomy" id="3024236"/>
    <lineage>
        <taxon>Bacteria</taxon>
        <taxon>Bacillati</taxon>
        <taxon>Bacillota</taxon>
        <taxon>Clostridia</taxon>
        <taxon>Lutisporales</taxon>
        <taxon>Lutisporaceae</taxon>
        <taxon>Lutispora</taxon>
    </lineage>
</organism>
<dbReference type="EMBL" id="JAJEKE010000012">
    <property type="protein sequence ID" value="MCQ1530511.1"/>
    <property type="molecule type" value="Genomic_DNA"/>
</dbReference>
<evidence type="ECO:0000313" key="2">
    <source>
        <dbReference type="Proteomes" id="UP001651880"/>
    </source>
</evidence>
<keyword evidence="2" id="KW-1185">Reference proteome</keyword>
<dbReference type="SUPFAM" id="SSF52218">
    <property type="entry name" value="Flavoproteins"/>
    <property type="match status" value="1"/>
</dbReference>
<accession>A0ABT1NJQ1</accession>
<dbReference type="Gene3D" id="3.40.50.360">
    <property type="match status" value="1"/>
</dbReference>
<gene>
    <name evidence="1" type="ORF">LJD61_13255</name>
</gene>
<comment type="caution">
    <text evidence="1">The sequence shown here is derived from an EMBL/GenBank/DDBJ whole genome shotgun (WGS) entry which is preliminary data.</text>
</comment>
<protein>
    <submittedName>
        <fullName evidence="1">Uncharacterized protein</fullName>
    </submittedName>
</protein>
<dbReference type="Proteomes" id="UP001651880">
    <property type="component" value="Unassembled WGS sequence"/>
</dbReference>
<sequence length="174" mass="19357">MSIAVVSYSMTGNNEALAANLAKAISAEHIRITEAKKRSYGTITLDITFNRTPHILPEPQTLDKYDGIIFVAPVWMGQPAFPLRSYLKYIKLNPRKYGFVSISGGSLNPNPQLCNNITRRAGIAPAVFINMYIADLLPKDAKIDPKAVEVYKLTESDLDSMTVKAVKEIKKHFE</sequence>
<name>A0ABT1NJQ1_9FIRM</name>
<reference evidence="1 2" key="1">
    <citation type="submission" date="2021-10" db="EMBL/GenBank/DDBJ databases">
        <title>Lutispora strain m25 sp. nov., a thermophilic, non-spore-forming bacterium isolated from a lab-scale methanogenic bioreactor digesting anaerobic sludge.</title>
        <authorList>
            <person name="El Houari A."/>
            <person name="Mcdonald J."/>
        </authorList>
    </citation>
    <scope>NUCLEOTIDE SEQUENCE [LARGE SCALE GENOMIC DNA]</scope>
    <source>
        <strain evidence="2">m25</strain>
    </source>
</reference>
<dbReference type="RefSeq" id="WP_255228035.1">
    <property type="nucleotide sequence ID" value="NZ_JAJEKE010000012.1"/>
</dbReference>
<proteinExistence type="predicted"/>
<evidence type="ECO:0000313" key="1">
    <source>
        <dbReference type="EMBL" id="MCQ1530511.1"/>
    </source>
</evidence>
<dbReference type="InterPro" id="IPR029039">
    <property type="entry name" value="Flavoprotein-like_sf"/>
</dbReference>